<keyword evidence="2" id="KW-1185">Reference proteome</keyword>
<proteinExistence type="predicted"/>
<evidence type="ECO:0000313" key="2">
    <source>
        <dbReference type="Proteomes" id="UP000762676"/>
    </source>
</evidence>
<name>A0AAV4GUQ7_9GAST</name>
<dbReference type="EMBL" id="BMAT01008557">
    <property type="protein sequence ID" value="GFR88085.1"/>
    <property type="molecule type" value="Genomic_DNA"/>
</dbReference>
<reference evidence="1 2" key="1">
    <citation type="journal article" date="2021" name="Elife">
        <title>Chloroplast acquisition without the gene transfer in kleptoplastic sea slugs, Plakobranchus ocellatus.</title>
        <authorList>
            <person name="Maeda T."/>
            <person name="Takahashi S."/>
            <person name="Yoshida T."/>
            <person name="Shimamura S."/>
            <person name="Takaki Y."/>
            <person name="Nagai Y."/>
            <person name="Toyoda A."/>
            <person name="Suzuki Y."/>
            <person name="Arimoto A."/>
            <person name="Ishii H."/>
            <person name="Satoh N."/>
            <person name="Nishiyama T."/>
            <person name="Hasebe M."/>
            <person name="Maruyama T."/>
            <person name="Minagawa J."/>
            <person name="Obokata J."/>
            <person name="Shigenobu S."/>
        </authorList>
    </citation>
    <scope>NUCLEOTIDE SEQUENCE [LARGE SCALE GENOMIC DNA]</scope>
</reference>
<sequence length="132" mass="14262">MPPVDPHDAPLRGHCVTPGLTASHACLVLAHSHRHATHSGQPVQATDGGAKRKESLADSEKYLFPVLITASNEQIGRQQTTSWDLLKIPQQAAANRCLLEHVTCSAPISCCKSLREFTRATEGDCRSLVCPN</sequence>
<organism evidence="1 2">
    <name type="scientific">Elysia marginata</name>
    <dbReference type="NCBI Taxonomy" id="1093978"/>
    <lineage>
        <taxon>Eukaryota</taxon>
        <taxon>Metazoa</taxon>
        <taxon>Spiralia</taxon>
        <taxon>Lophotrochozoa</taxon>
        <taxon>Mollusca</taxon>
        <taxon>Gastropoda</taxon>
        <taxon>Heterobranchia</taxon>
        <taxon>Euthyneura</taxon>
        <taxon>Panpulmonata</taxon>
        <taxon>Sacoglossa</taxon>
        <taxon>Placobranchoidea</taxon>
        <taxon>Plakobranchidae</taxon>
        <taxon>Elysia</taxon>
    </lineage>
</organism>
<accession>A0AAV4GUQ7</accession>
<evidence type="ECO:0000313" key="1">
    <source>
        <dbReference type="EMBL" id="GFR88085.1"/>
    </source>
</evidence>
<dbReference type="AlphaFoldDB" id="A0AAV4GUQ7"/>
<comment type="caution">
    <text evidence="1">The sequence shown here is derived from an EMBL/GenBank/DDBJ whole genome shotgun (WGS) entry which is preliminary data.</text>
</comment>
<protein>
    <submittedName>
        <fullName evidence="1">Uncharacterized protein</fullName>
    </submittedName>
</protein>
<dbReference type="Proteomes" id="UP000762676">
    <property type="component" value="Unassembled WGS sequence"/>
</dbReference>
<gene>
    <name evidence="1" type="ORF">ElyMa_004242100</name>
</gene>